<dbReference type="Gene3D" id="3.40.1480.10">
    <property type="entry name" value="MOFRL domain"/>
    <property type="match status" value="1"/>
</dbReference>
<evidence type="ECO:0000256" key="3">
    <source>
        <dbReference type="ARBA" id="ARBA00012101"/>
    </source>
</evidence>
<dbReference type="EMBL" id="JAFNEN010000297">
    <property type="protein sequence ID" value="KAG8186554.1"/>
    <property type="molecule type" value="Genomic_DNA"/>
</dbReference>
<evidence type="ECO:0000256" key="2">
    <source>
        <dbReference type="ARBA" id="ARBA00005393"/>
    </source>
</evidence>
<dbReference type="InterPro" id="IPR039760">
    <property type="entry name" value="MOFRL_protein"/>
</dbReference>
<comment type="similarity">
    <text evidence="2">Belongs to the glycerate kinase type-2 family.</text>
</comment>
<protein>
    <recommendedName>
        <fullName evidence="4">Glycerate kinase</fullName>
        <ecNumber evidence="3">2.7.1.31</ecNumber>
    </recommendedName>
</protein>
<evidence type="ECO:0000313" key="11">
    <source>
        <dbReference type="EMBL" id="KAG8186554.1"/>
    </source>
</evidence>
<evidence type="ECO:0000259" key="9">
    <source>
        <dbReference type="Pfam" id="PF05161"/>
    </source>
</evidence>
<keyword evidence="12" id="KW-1185">Reference proteome</keyword>
<dbReference type="Gene3D" id="3.40.50.10180">
    <property type="entry name" value="Glycerate kinase, MOFRL-like N-terminal domain"/>
    <property type="match status" value="1"/>
</dbReference>
<dbReference type="PANTHER" id="PTHR12227">
    <property type="entry name" value="GLYCERATE KINASE"/>
    <property type="match status" value="1"/>
</dbReference>
<keyword evidence="7" id="KW-0418">Kinase</keyword>
<evidence type="ECO:0000256" key="8">
    <source>
        <dbReference type="ARBA" id="ARBA00022840"/>
    </source>
</evidence>
<evidence type="ECO:0000256" key="7">
    <source>
        <dbReference type="ARBA" id="ARBA00022777"/>
    </source>
</evidence>
<comment type="catalytic activity">
    <reaction evidence="1">
        <text>(R)-glycerate + ATP = (2R)-3-phosphoglycerate + ADP + H(+)</text>
        <dbReference type="Rhea" id="RHEA:23516"/>
        <dbReference type="ChEBI" id="CHEBI:15378"/>
        <dbReference type="ChEBI" id="CHEBI:16659"/>
        <dbReference type="ChEBI" id="CHEBI:30616"/>
        <dbReference type="ChEBI" id="CHEBI:58272"/>
        <dbReference type="ChEBI" id="CHEBI:456216"/>
        <dbReference type="EC" id="2.7.1.31"/>
    </reaction>
</comment>
<dbReference type="EC" id="2.7.1.31" evidence="3"/>
<evidence type="ECO:0000259" key="10">
    <source>
        <dbReference type="Pfam" id="PF13660"/>
    </source>
</evidence>
<dbReference type="InterPro" id="IPR037035">
    <property type="entry name" value="GK-like_C_sf"/>
</dbReference>
<dbReference type="GO" id="GO:0005524">
    <property type="term" value="F:ATP binding"/>
    <property type="evidence" value="ECO:0007669"/>
    <property type="project" value="UniProtKB-KW"/>
</dbReference>
<dbReference type="GO" id="GO:0008887">
    <property type="term" value="F:glycerate kinase activity"/>
    <property type="evidence" value="ECO:0007669"/>
    <property type="project" value="UniProtKB-EC"/>
</dbReference>
<name>A0AAV6UQU2_9ARAC</name>
<gene>
    <name evidence="11" type="ORF">JTE90_020857</name>
</gene>
<dbReference type="AlphaFoldDB" id="A0AAV6UQU2"/>
<dbReference type="InterPro" id="IPR025286">
    <property type="entry name" value="MOFRL_assoc_dom"/>
</dbReference>
<comment type="caution">
    <text evidence="11">The sequence shown here is derived from an EMBL/GenBank/DDBJ whole genome shotgun (WGS) entry which is preliminary data.</text>
</comment>
<dbReference type="SUPFAM" id="SSF82544">
    <property type="entry name" value="GckA/TtuD-like"/>
    <property type="match status" value="1"/>
</dbReference>
<dbReference type="PANTHER" id="PTHR12227:SF0">
    <property type="entry name" value="GLYCERATE KINASE"/>
    <property type="match status" value="1"/>
</dbReference>
<dbReference type="InterPro" id="IPR007835">
    <property type="entry name" value="MOFRL"/>
</dbReference>
<organism evidence="11 12">
    <name type="scientific">Oedothorax gibbosus</name>
    <dbReference type="NCBI Taxonomy" id="931172"/>
    <lineage>
        <taxon>Eukaryota</taxon>
        <taxon>Metazoa</taxon>
        <taxon>Ecdysozoa</taxon>
        <taxon>Arthropoda</taxon>
        <taxon>Chelicerata</taxon>
        <taxon>Arachnida</taxon>
        <taxon>Araneae</taxon>
        <taxon>Araneomorphae</taxon>
        <taxon>Entelegynae</taxon>
        <taxon>Araneoidea</taxon>
        <taxon>Linyphiidae</taxon>
        <taxon>Erigoninae</taxon>
        <taxon>Oedothorax</taxon>
    </lineage>
</organism>
<evidence type="ECO:0000313" key="12">
    <source>
        <dbReference type="Proteomes" id="UP000827092"/>
    </source>
</evidence>
<keyword evidence="6" id="KW-0547">Nucleotide-binding</keyword>
<accession>A0AAV6UQU2</accession>
<reference evidence="11 12" key="1">
    <citation type="journal article" date="2022" name="Nat. Ecol. Evol.">
        <title>A masculinizing supergene underlies an exaggerated male reproductive morph in a spider.</title>
        <authorList>
            <person name="Hendrickx F."/>
            <person name="De Corte Z."/>
            <person name="Sonet G."/>
            <person name="Van Belleghem S.M."/>
            <person name="Kostlbacher S."/>
            <person name="Vangestel C."/>
        </authorList>
    </citation>
    <scope>NUCLEOTIDE SEQUENCE [LARGE SCALE GENOMIC DNA]</scope>
    <source>
        <strain evidence="11">W744_W776</strain>
    </source>
</reference>
<evidence type="ECO:0000256" key="4">
    <source>
        <dbReference type="ARBA" id="ARBA00020720"/>
    </source>
</evidence>
<evidence type="ECO:0000256" key="6">
    <source>
        <dbReference type="ARBA" id="ARBA00022741"/>
    </source>
</evidence>
<keyword evidence="8" id="KW-0067">ATP-binding</keyword>
<proteinExistence type="inferred from homology"/>
<dbReference type="InterPro" id="IPR038614">
    <property type="entry name" value="GK_N_sf"/>
</dbReference>
<dbReference type="FunFam" id="3.40.50.10180:FF:000001">
    <property type="entry name" value="Glycerate kinase"/>
    <property type="match status" value="1"/>
</dbReference>
<dbReference type="Proteomes" id="UP000827092">
    <property type="component" value="Unassembled WGS sequence"/>
</dbReference>
<evidence type="ECO:0000256" key="5">
    <source>
        <dbReference type="ARBA" id="ARBA00022679"/>
    </source>
</evidence>
<keyword evidence="5" id="KW-0808">Transferase</keyword>
<feature type="domain" description="MOFRL" evidence="9">
    <location>
        <begin position="361"/>
        <end position="471"/>
    </location>
</feature>
<dbReference type="Pfam" id="PF13660">
    <property type="entry name" value="DUF4147"/>
    <property type="match status" value="1"/>
</dbReference>
<dbReference type="Pfam" id="PF05161">
    <property type="entry name" value="MOFRL"/>
    <property type="match status" value="1"/>
</dbReference>
<feature type="domain" description="MOFRL-associated" evidence="10">
    <location>
        <begin position="14"/>
        <end position="257"/>
    </location>
</feature>
<dbReference type="GO" id="GO:0005737">
    <property type="term" value="C:cytoplasm"/>
    <property type="evidence" value="ECO:0007669"/>
    <property type="project" value="TreeGrafter"/>
</dbReference>
<evidence type="ECO:0000256" key="1">
    <source>
        <dbReference type="ARBA" id="ARBA00000694"/>
    </source>
</evidence>
<sequence>MFNTSTGDKLCQEATEIFQSAYKAVLPSILMNKAVTVYENSIEIKGKIFPVDKNINVVGFGKAVLGMAAVLDHKFEGRNLSGILSIPKGSLNLYPYGHQLSSNIQIFEGAFNNIPDEDALYAATKIKDLVSSLTEEDMLIVLISGGGSALLPAPKPPLTLDEKKKLISLLFSKGATIEEINSVRKILSSMKGGNLAELAKPASVISLILSDIIGNSIGMIASGPTVQNTDDPKLPISIIEKYNLRDQMPKSASQFLENTLPTPHADFSHVTNFIIGNNQMALEAAAQTAQKIGFHPIVITNELKGTASHVGKNLISTVISGLEGNIEAFKQNFAQLDLESDTRQTLLDNLKNAQNHGRKLCLLFGGETTVEVRGNGIGGRNQELALAAAVELHAMKKKTNIVLLSAGTDGIDGPTPAAGAIAAALVVDFAKKEGLDPEMFLKNNDSYSFFSQVNEGRWLIQTGHTGTNVMDIIVILIN</sequence>